<accession>A0AC35UC78</accession>
<dbReference type="WBParaSite" id="RSKR_0000964600.1">
    <property type="protein sequence ID" value="RSKR_0000964600.1"/>
    <property type="gene ID" value="RSKR_0000964600"/>
</dbReference>
<protein>
    <submittedName>
        <fullName evidence="2">RF_PROK_I domain-containing protein</fullName>
    </submittedName>
</protein>
<name>A0AC35UC78_9BILA</name>
<sequence>MLKCGLLTLRSSVTYLTRSSSAYSSIFTKPETDAFLKSVKETFLQIKSGECANEHDASDISYYEGVVDKYGDYSSKLNDITQLKLMIQQNEDDQEMKEIGESELKDLTEGLNEVMNALALSIVRMSEVDCLKNCQIEFSCGAGGSEAMMFTMELYQMYEKYCQFKGFTWTPIQFDDVSSTSLRAAVVLVSGEMSFSRLRFEAGVHRVQRIPLTDKSRMHTSTASLSVLPEPENPEIIIKSSDCKVEAMRASGPGGQNVNKRSSAVRVTHLPTKIAVHVMDERFQHLNLQIAYKRLAGILMQGKLDAVLDQSTRARKLQVGSKGRAEKVRTFNFQNGRITDHRLRQTVGNLEGFMEGNEGLDQFTTSLNELYILERLEDTISSYLEKTKKP</sequence>
<reference evidence="2" key="1">
    <citation type="submission" date="2016-11" db="UniProtKB">
        <authorList>
            <consortium name="WormBaseParasite"/>
        </authorList>
    </citation>
    <scope>IDENTIFICATION</scope>
    <source>
        <strain evidence="2">KR3021</strain>
    </source>
</reference>
<organism evidence="1 2">
    <name type="scientific">Rhabditophanes sp. KR3021</name>
    <dbReference type="NCBI Taxonomy" id="114890"/>
    <lineage>
        <taxon>Eukaryota</taxon>
        <taxon>Metazoa</taxon>
        <taxon>Ecdysozoa</taxon>
        <taxon>Nematoda</taxon>
        <taxon>Chromadorea</taxon>
        <taxon>Rhabditida</taxon>
        <taxon>Tylenchina</taxon>
        <taxon>Panagrolaimomorpha</taxon>
        <taxon>Strongyloidoidea</taxon>
        <taxon>Alloionematidae</taxon>
        <taxon>Rhabditophanes</taxon>
    </lineage>
</organism>
<proteinExistence type="predicted"/>
<evidence type="ECO:0000313" key="2">
    <source>
        <dbReference type="WBParaSite" id="RSKR_0000964600.1"/>
    </source>
</evidence>
<evidence type="ECO:0000313" key="1">
    <source>
        <dbReference type="Proteomes" id="UP000095286"/>
    </source>
</evidence>
<dbReference type="Proteomes" id="UP000095286">
    <property type="component" value="Unplaced"/>
</dbReference>